<evidence type="ECO:0000256" key="1">
    <source>
        <dbReference type="SAM" id="MobiDB-lite"/>
    </source>
</evidence>
<feature type="region of interest" description="Disordered" evidence="1">
    <location>
        <begin position="1"/>
        <end position="67"/>
    </location>
</feature>
<feature type="non-terminal residue" evidence="2">
    <location>
        <position position="1"/>
    </location>
</feature>
<feature type="compositionally biased region" description="Polar residues" evidence="1">
    <location>
        <begin position="8"/>
        <end position="20"/>
    </location>
</feature>
<dbReference type="EMBL" id="QCYY01000267">
    <property type="protein sequence ID" value="ROT85489.1"/>
    <property type="molecule type" value="Genomic_DNA"/>
</dbReference>
<dbReference type="AlphaFoldDB" id="A0A3R7T1F4"/>
<reference evidence="2 3" key="2">
    <citation type="submission" date="2019-01" db="EMBL/GenBank/DDBJ databases">
        <title>The decoding of complex shrimp genome reveals the adaptation for benthos swimmer, frequently molting mechanism and breeding impact on genome.</title>
        <authorList>
            <person name="Sun Y."/>
            <person name="Gao Y."/>
            <person name="Yu Y."/>
        </authorList>
    </citation>
    <scope>NUCLEOTIDE SEQUENCE [LARGE SCALE GENOMIC DNA]</scope>
    <source>
        <tissue evidence="2">Muscle</tissue>
    </source>
</reference>
<sequence length="115" mass="12862">TAPRPASSAANCSRRGTTGIATSTRPTRRRSTAAMTGRRLQEQEGLRDTHEVKHAKVKSVGGERPRKRDWEGVNRAMEEAKRQQEEAMVSAIIARVKLECAMEGEDCSRRGYQKH</sequence>
<accession>A0A3R7T1F4</accession>
<keyword evidence="3" id="KW-1185">Reference proteome</keyword>
<reference evidence="2 3" key="1">
    <citation type="submission" date="2018-04" db="EMBL/GenBank/DDBJ databases">
        <authorList>
            <person name="Zhang X."/>
            <person name="Yuan J."/>
            <person name="Li F."/>
            <person name="Xiang J."/>
        </authorList>
    </citation>
    <scope>NUCLEOTIDE SEQUENCE [LARGE SCALE GENOMIC DNA]</scope>
    <source>
        <tissue evidence="2">Muscle</tissue>
    </source>
</reference>
<organism evidence="2 3">
    <name type="scientific">Penaeus vannamei</name>
    <name type="common">Whiteleg shrimp</name>
    <name type="synonym">Litopenaeus vannamei</name>
    <dbReference type="NCBI Taxonomy" id="6689"/>
    <lineage>
        <taxon>Eukaryota</taxon>
        <taxon>Metazoa</taxon>
        <taxon>Ecdysozoa</taxon>
        <taxon>Arthropoda</taxon>
        <taxon>Crustacea</taxon>
        <taxon>Multicrustacea</taxon>
        <taxon>Malacostraca</taxon>
        <taxon>Eumalacostraca</taxon>
        <taxon>Eucarida</taxon>
        <taxon>Decapoda</taxon>
        <taxon>Dendrobranchiata</taxon>
        <taxon>Penaeoidea</taxon>
        <taxon>Penaeidae</taxon>
        <taxon>Penaeus</taxon>
    </lineage>
</organism>
<gene>
    <name evidence="2" type="ORF">C7M84_013425</name>
</gene>
<dbReference type="Proteomes" id="UP000283509">
    <property type="component" value="Unassembled WGS sequence"/>
</dbReference>
<evidence type="ECO:0000313" key="2">
    <source>
        <dbReference type="EMBL" id="ROT85489.1"/>
    </source>
</evidence>
<evidence type="ECO:0000313" key="3">
    <source>
        <dbReference type="Proteomes" id="UP000283509"/>
    </source>
</evidence>
<comment type="caution">
    <text evidence="2">The sequence shown here is derived from an EMBL/GenBank/DDBJ whole genome shotgun (WGS) entry which is preliminary data.</text>
</comment>
<proteinExistence type="predicted"/>
<protein>
    <submittedName>
        <fullName evidence="2">Uncharacterized protein</fullName>
    </submittedName>
</protein>
<feature type="compositionally biased region" description="Basic and acidic residues" evidence="1">
    <location>
        <begin position="39"/>
        <end position="54"/>
    </location>
</feature>
<name>A0A3R7T1F4_PENVA</name>